<feature type="region of interest" description="Disordered" evidence="1">
    <location>
        <begin position="162"/>
        <end position="189"/>
    </location>
</feature>
<organism evidence="2 3">
    <name type="scientific">Symbiodinium pilosum</name>
    <name type="common">Dinoflagellate</name>
    <dbReference type="NCBI Taxonomy" id="2952"/>
    <lineage>
        <taxon>Eukaryota</taxon>
        <taxon>Sar</taxon>
        <taxon>Alveolata</taxon>
        <taxon>Dinophyceae</taxon>
        <taxon>Suessiales</taxon>
        <taxon>Symbiodiniaceae</taxon>
        <taxon>Symbiodinium</taxon>
    </lineage>
</organism>
<feature type="compositionally biased region" description="Basic and acidic residues" evidence="1">
    <location>
        <begin position="214"/>
        <end position="230"/>
    </location>
</feature>
<evidence type="ECO:0000256" key="1">
    <source>
        <dbReference type="SAM" id="MobiDB-lite"/>
    </source>
</evidence>
<dbReference type="OrthoDB" id="437394at2759"/>
<reference evidence="2" key="1">
    <citation type="submission" date="2021-02" db="EMBL/GenBank/DDBJ databases">
        <authorList>
            <person name="Dougan E. K."/>
            <person name="Rhodes N."/>
            <person name="Thang M."/>
            <person name="Chan C."/>
        </authorList>
    </citation>
    <scope>NUCLEOTIDE SEQUENCE</scope>
</reference>
<keyword evidence="3" id="KW-1185">Reference proteome</keyword>
<evidence type="ECO:0000313" key="2">
    <source>
        <dbReference type="EMBL" id="CAE7238927.1"/>
    </source>
</evidence>
<dbReference type="AlphaFoldDB" id="A0A812LCF7"/>
<dbReference type="Proteomes" id="UP000649617">
    <property type="component" value="Unassembled WGS sequence"/>
</dbReference>
<proteinExistence type="predicted"/>
<protein>
    <submittedName>
        <fullName evidence="2">Uncharacterized protein</fullName>
    </submittedName>
</protein>
<sequence length="502" mass="56511">MNGTKTAEIRNFNCRAVQPKGHFYVLRVNKGQRNMKGQPVLDVVCKGMFLGNHFIPHNAFDSFFEDHQVSPEAYAAMRRGWASDKGGVVAWKMELVEIYNPPKYLPHRGQDSGTCKAMHGLTVCRWHFLLTCQLQPIETWYRFDWDDVWEARDDIPLVKKRKAADMEDNAGGKAKSGEPLWTLTVTPPGDEPVIDKTEQCFIERFLTPKAHGQRTADPRKANEVQQRDSSDLLIPSPRRLLKSPMAAMAPVGSPSRNAALGTSVDHVAGSVSSPLPATASNKNRVKRLDQVFDYFDSFLNEILLTDEDNEVVAADPCRRTLQELAAHLSQSTHSSAFSGVAAPETALLGLRKAVQDRLPNVKVPRPQLLSFIEWNTECQRELLNFVNSLPDPGCCVYRDIAEFFKPELSEVIQELYNKPHMACEVLLPLIGARQAMRRKGFCVRHQKHCFLRSARCHTAGSSCTAHSRQGLQLGLADRNVIHLLAWLGFWSVHRPGFSRFFL</sequence>
<evidence type="ECO:0000313" key="3">
    <source>
        <dbReference type="Proteomes" id="UP000649617"/>
    </source>
</evidence>
<accession>A0A812LCF7</accession>
<dbReference type="EMBL" id="CAJNIZ010005113">
    <property type="protein sequence ID" value="CAE7238927.1"/>
    <property type="molecule type" value="Genomic_DNA"/>
</dbReference>
<comment type="caution">
    <text evidence="2">The sequence shown here is derived from an EMBL/GenBank/DDBJ whole genome shotgun (WGS) entry which is preliminary data.</text>
</comment>
<gene>
    <name evidence="2" type="ORF">SPIL2461_LOCUS4005</name>
</gene>
<name>A0A812LCF7_SYMPI</name>
<feature type="region of interest" description="Disordered" evidence="1">
    <location>
        <begin position="211"/>
        <end position="236"/>
    </location>
</feature>